<evidence type="ECO:0000256" key="2">
    <source>
        <dbReference type="RuleBase" id="RU003995"/>
    </source>
</evidence>
<dbReference type="GO" id="GO:0005829">
    <property type="term" value="C:cytosol"/>
    <property type="evidence" value="ECO:0007669"/>
    <property type="project" value="TreeGrafter"/>
</dbReference>
<dbReference type="GO" id="GO:0009414">
    <property type="term" value="P:response to water deprivation"/>
    <property type="evidence" value="ECO:0007669"/>
    <property type="project" value="UniProtKB-ARBA"/>
</dbReference>
<evidence type="ECO:0000256" key="1">
    <source>
        <dbReference type="ARBA" id="ARBA00008403"/>
    </source>
</evidence>
<dbReference type="AlphaFoldDB" id="A0AAN9MCI3"/>
<dbReference type="GO" id="GO:0009737">
    <property type="term" value="P:response to abscisic acid"/>
    <property type="evidence" value="ECO:0007669"/>
    <property type="project" value="TreeGrafter"/>
</dbReference>
<dbReference type="GO" id="GO:0009631">
    <property type="term" value="P:cold acclimation"/>
    <property type="evidence" value="ECO:0007669"/>
    <property type="project" value="TreeGrafter"/>
</dbReference>
<reference evidence="4 5" key="1">
    <citation type="submission" date="2024-01" db="EMBL/GenBank/DDBJ databases">
        <title>The genomes of 5 underutilized Papilionoideae crops provide insights into root nodulation and disease resistanc.</title>
        <authorList>
            <person name="Jiang F."/>
        </authorList>
    </citation>
    <scope>NUCLEOTIDE SEQUENCE [LARGE SCALE GENOMIC DNA]</scope>
    <source>
        <strain evidence="4">JINMINGXINNONG_FW02</strain>
        <tissue evidence="4">Leaves</tissue>
    </source>
</reference>
<gene>
    <name evidence="4" type="ORF">VNO80_17511</name>
</gene>
<evidence type="ECO:0000313" key="4">
    <source>
        <dbReference type="EMBL" id="KAK7352094.1"/>
    </source>
</evidence>
<dbReference type="PANTHER" id="PTHR33346">
    <property type="entry name" value="DEHYDRIN XERO 2-RELATED"/>
    <property type="match status" value="1"/>
</dbReference>
<dbReference type="InterPro" id="IPR030513">
    <property type="entry name" value="Dehydrin_CS"/>
</dbReference>
<proteinExistence type="inferred from homology"/>
<accession>A0AAN9MCI3</accession>
<protein>
    <recommendedName>
        <fullName evidence="6">Dehydrin</fullName>
    </recommendedName>
</protein>
<dbReference type="PROSITE" id="PS00315">
    <property type="entry name" value="DEHYDRIN_1"/>
    <property type="match status" value="1"/>
</dbReference>
<dbReference type="PANTHER" id="PTHR33346:SF5">
    <property type="entry name" value="DEHYDRIN LEA-RELATED"/>
    <property type="match status" value="1"/>
</dbReference>
<evidence type="ECO:0000313" key="5">
    <source>
        <dbReference type="Proteomes" id="UP001374584"/>
    </source>
</evidence>
<evidence type="ECO:0000256" key="3">
    <source>
        <dbReference type="SAM" id="MobiDB-lite"/>
    </source>
</evidence>
<dbReference type="Proteomes" id="UP001374584">
    <property type="component" value="Unassembled WGS sequence"/>
</dbReference>
<dbReference type="PROSITE" id="PS00823">
    <property type="entry name" value="DEHYDRIN_2"/>
    <property type="match status" value="1"/>
</dbReference>
<feature type="region of interest" description="Disordered" evidence="3">
    <location>
        <begin position="70"/>
        <end position="175"/>
    </location>
</feature>
<dbReference type="EMBL" id="JAYMYR010000007">
    <property type="protein sequence ID" value="KAK7352094.1"/>
    <property type="molecule type" value="Genomic_DNA"/>
</dbReference>
<organism evidence="4 5">
    <name type="scientific">Phaseolus coccineus</name>
    <name type="common">Scarlet runner bean</name>
    <name type="synonym">Phaseolus multiflorus</name>
    <dbReference type="NCBI Taxonomy" id="3886"/>
    <lineage>
        <taxon>Eukaryota</taxon>
        <taxon>Viridiplantae</taxon>
        <taxon>Streptophyta</taxon>
        <taxon>Embryophyta</taxon>
        <taxon>Tracheophyta</taxon>
        <taxon>Spermatophyta</taxon>
        <taxon>Magnoliopsida</taxon>
        <taxon>eudicotyledons</taxon>
        <taxon>Gunneridae</taxon>
        <taxon>Pentapetalae</taxon>
        <taxon>rosids</taxon>
        <taxon>fabids</taxon>
        <taxon>Fabales</taxon>
        <taxon>Fabaceae</taxon>
        <taxon>Papilionoideae</taxon>
        <taxon>50 kb inversion clade</taxon>
        <taxon>NPAAA clade</taxon>
        <taxon>indigoferoid/millettioid clade</taxon>
        <taxon>Phaseoleae</taxon>
        <taxon>Phaseolus</taxon>
    </lineage>
</organism>
<dbReference type="InterPro" id="IPR000167">
    <property type="entry name" value="Dehydrin"/>
</dbReference>
<feature type="compositionally biased region" description="Basic and acidic residues" evidence="3">
    <location>
        <begin position="153"/>
        <end position="175"/>
    </location>
</feature>
<comment type="similarity">
    <text evidence="1 2">Belongs to the plant dehydrin family.</text>
</comment>
<sequence>MAEAQLRDQHGNPIPLTDQHVNPVVLTDEHGNPVHVTGIATIAPPAATAGSGFGTYSGAGATTGTTTVADLIAAQPRDTRELRRSSSSSSSSSSSEDDGQGGRRKKGVNKLKEKLPGRKNVEQHSPPTTAATTAATGVPHPTRPTATNPNPNHPEHQKKGIMEKIKEKLPGHHNH</sequence>
<comment type="caution">
    <text evidence="4">The sequence shown here is derived from an EMBL/GenBank/DDBJ whole genome shotgun (WGS) entry which is preliminary data.</text>
</comment>
<evidence type="ECO:0008006" key="6">
    <source>
        <dbReference type="Google" id="ProtNLM"/>
    </source>
</evidence>
<keyword evidence="5" id="KW-1185">Reference proteome</keyword>
<feature type="compositionally biased region" description="Basic and acidic residues" evidence="3">
    <location>
        <begin position="110"/>
        <end position="122"/>
    </location>
</feature>
<feature type="compositionally biased region" description="Low complexity" evidence="3">
    <location>
        <begin position="85"/>
        <end position="94"/>
    </location>
</feature>
<dbReference type="Pfam" id="PF00257">
    <property type="entry name" value="Dehydrin"/>
    <property type="match status" value="1"/>
</dbReference>
<feature type="compositionally biased region" description="Low complexity" evidence="3">
    <location>
        <begin position="128"/>
        <end position="150"/>
    </location>
</feature>
<name>A0AAN9MCI3_PHACN</name>